<dbReference type="KEGG" id="cagg:HYG79_15115"/>
<reference evidence="2 3" key="1">
    <citation type="journal article" date="2006" name="Int. J. Syst. Evol. Microbiol.">
        <title>Costertonia aggregata gen. nov., sp. nov., a mesophilic marine bacterium of the family Flavobacteriaceae, isolated from a mature biofilm.</title>
        <authorList>
            <person name="Kwon K.K."/>
            <person name="Lee Y.K."/>
            <person name="Lee H.K."/>
        </authorList>
    </citation>
    <scope>NUCLEOTIDE SEQUENCE [LARGE SCALE GENOMIC DNA]</scope>
    <source>
        <strain evidence="2 3">KCCM 42265</strain>
    </source>
</reference>
<feature type="signal peptide" evidence="1">
    <location>
        <begin position="1"/>
        <end position="21"/>
    </location>
</feature>
<dbReference type="RefSeq" id="WP_179242903.1">
    <property type="nucleotide sequence ID" value="NZ_CP058595.1"/>
</dbReference>
<keyword evidence="1" id="KW-0732">Signal</keyword>
<sequence length="218" mass="25012">MKKKVTYIIIQLALVFSTCHAQGFKKNEVKMNKEIKELVKLGKDSIIRLALPLIDDKVSLENFTRTSVQTNGNEIYVVFSNPIMYLPINTIFYDNVGVNLTTNTAFKNKAANPIDFITEKGIPYYVQTESIKKKIEFVIGAIISFDTADIVNFRGKMRILEKEDHYDISVLSEMQESWYKIKTTGEIYDEGHAHLVPEPYIENGKGTFKEIIFPEKDK</sequence>
<dbReference type="EMBL" id="CP058595">
    <property type="protein sequence ID" value="QLG46624.1"/>
    <property type="molecule type" value="Genomic_DNA"/>
</dbReference>
<protein>
    <recommendedName>
        <fullName evidence="4">DUF4292 domain-containing protein</fullName>
    </recommendedName>
</protein>
<evidence type="ECO:0000256" key="1">
    <source>
        <dbReference type="SAM" id="SignalP"/>
    </source>
</evidence>
<organism evidence="2 3">
    <name type="scientific">Costertonia aggregata</name>
    <dbReference type="NCBI Taxonomy" id="343403"/>
    <lineage>
        <taxon>Bacteria</taxon>
        <taxon>Pseudomonadati</taxon>
        <taxon>Bacteroidota</taxon>
        <taxon>Flavobacteriia</taxon>
        <taxon>Flavobacteriales</taxon>
        <taxon>Flavobacteriaceae</taxon>
        <taxon>Costertonia</taxon>
    </lineage>
</organism>
<dbReference type="AlphaFoldDB" id="A0A7H9AT46"/>
<dbReference type="Proteomes" id="UP000509302">
    <property type="component" value="Chromosome"/>
</dbReference>
<accession>A0A7H9AT46</accession>
<proteinExistence type="predicted"/>
<keyword evidence="3" id="KW-1185">Reference proteome</keyword>
<gene>
    <name evidence="2" type="ORF">HYG79_15115</name>
</gene>
<evidence type="ECO:0000313" key="3">
    <source>
        <dbReference type="Proteomes" id="UP000509302"/>
    </source>
</evidence>
<name>A0A7H9AT46_9FLAO</name>
<evidence type="ECO:0008006" key="4">
    <source>
        <dbReference type="Google" id="ProtNLM"/>
    </source>
</evidence>
<evidence type="ECO:0000313" key="2">
    <source>
        <dbReference type="EMBL" id="QLG46624.1"/>
    </source>
</evidence>
<feature type="chain" id="PRO_5029020892" description="DUF4292 domain-containing protein" evidence="1">
    <location>
        <begin position="22"/>
        <end position="218"/>
    </location>
</feature>